<dbReference type="EMBL" id="QGKY02002305">
    <property type="protein sequence ID" value="KAF2531744.1"/>
    <property type="molecule type" value="Genomic_DNA"/>
</dbReference>
<gene>
    <name evidence="1" type="ORF">F2Q70_00032530</name>
</gene>
<organism evidence="1">
    <name type="scientific">Brassica cretica</name>
    <name type="common">Mustard</name>
    <dbReference type="NCBI Taxonomy" id="69181"/>
    <lineage>
        <taxon>Eukaryota</taxon>
        <taxon>Viridiplantae</taxon>
        <taxon>Streptophyta</taxon>
        <taxon>Embryophyta</taxon>
        <taxon>Tracheophyta</taxon>
        <taxon>Spermatophyta</taxon>
        <taxon>Magnoliopsida</taxon>
        <taxon>eudicotyledons</taxon>
        <taxon>Gunneridae</taxon>
        <taxon>Pentapetalae</taxon>
        <taxon>rosids</taxon>
        <taxon>malvids</taxon>
        <taxon>Brassicales</taxon>
        <taxon>Brassicaceae</taxon>
        <taxon>Brassiceae</taxon>
        <taxon>Brassica</taxon>
    </lineage>
</organism>
<name>A0A8S9FFK2_BRACR</name>
<reference evidence="1" key="1">
    <citation type="submission" date="2019-12" db="EMBL/GenBank/DDBJ databases">
        <title>Genome sequencing and annotation of Brassica cretica.</title>
        <authorList>
            <person name="Studholme D.J."/>
            <person name="Sarris P.F."/>
        </authorList>
    </citation>
    <scope>NUCLEOTIDE SEQUENCE</scope>
    <source>
        <strain evidence="1">PFS-102/07</strain>
        <tissue evidence="1">Leaf</tissue>
    </source>
</reference>
<comment type="caution">
    <text evidence="1">The sequence shown here is derived from an EMBL/GenBank/DDBJ whole genome shotgun (WGS) entry which is preliminary data.</text>
</comment>
<evidence type="ECO:0000313" key="1">
    <source>
        <dbReference type="EMBL" id="KAF2531744.1"/>
    </source>
</evidence>
<sequence length="109" mass="12305">MRWLRALVGDFRPFCSPDGFFSSWEKRSSSQHTLSFPCSLFGERRGGVVSLPFRCSMLVCSVLLFLLRVPNWGRNSSVSCTYSGSVFSAMSINSLMELIVIRISRIRVS</sequence>
<accession>A0A8S9FFK2</accession>
<protein>
    <submittedName>
        <fullName evidence="1">Uncharacterized protein</fullName>
    </submittedName>
</protein>
<proteinExistence type="predicted"/>
<dbReference type="AlphaFoldDB" id="A0A8S9FFK2"/>